<comment type="catalytic activity">
    <reaction evidence="10">
        <text>Mg(2+)(in) = Mg(2+)(out)</text>
        <dbReference type="Rhea" id="RHEA:29827"/>
        <dbReference type="ChEBI" id="CHEBI:18420"/>
    </reaction>
</comment>
<dbReference type="GO" id="GO:0005886">
    <property type="term" value="C:plasma membrane"/>
    <property type="evidence" value="ECO:0007669"/>
    <property type="project" value="UniProtKB-SubCell"/>
</dbReference>
<comment type="function">
    <text evidence="11">Mediates influx of magnesium ions. Alternates between open and closed states. Activated by low cytoplasmic Mg(2+) levels. Inactive when cytoplasmic Mg(2+) levels are high.</text>
</comment>
<keyword evidence="9 12" id="KW-0472">Membrane</keyword>
<dbReference type="GO" id="GO:0015095">
    <property type="term" value="F:magnesium ion transmembrane transporter activity"/>
    <property type="evidence" value="ECO:0007669"/>
    <property type="project" value="TreeGrafter"/>
</dbReference>
<dbReference type="InterPro" id="IPR002523">
    <property type="entry name" value="MgTranspt_CorA/ZnTranspt_ZntB"/>
</dbReference>
<sequence length="320" mass="35231">MLLAHRNTEGGLRRFEPPEGGVTDAVWIDLLDPQPEEVAQVEALGIAVPRLADMEEIQISSRLYREGNADYITVVLPGVSPEGRRLSRPVCFILSPERLVTVRYHAPEPFDRYAASAARDSEGPQTPSRVAMGLVEGIVGQLADTLEDIGSKLDATSLEVFEVGKQHRSEMLQQSLVSTGYLGERIGRVRLSLLTLERALNYIDEFPIEKETSREAKRLARGQSRDIAALEVHADFLSQRVSFVTDATLGLIDLEQNKAVSVLSALVALFAPATLIASIYGMNFRWMPGLHSDWGVIGAVALMIVSAAAGYLYFKRRGWL</sequence>
<dbReference type="EMBL" id="FOLG01000014">
    <property type="protein sequence ID" value="SFD05185.1"/>
    <property type="molecule type" value="Genomic_DNA"/>
</dbReference>
<comment type="similarity">
    <text evidence="2">Belongs to the CorA metal ion transporter (MIT) (TC 1.A.35) family.</text>
</comment>
<dbReference type="Gene3D" id="1.20.58.340">
    <property type="entry name" value="Magnesium transport protein CorA, transmembrane region"/>
    <property type="match status" value="1"/>
</dbReference>
<dbReference type="Gene3D" id="3.30.460.20">
    <property type="entry name" value="CorA soluble domain-like"/>
    <property type="match status" value="1"/>
</dbReference>
<gene>
    <name evidence="13" type="ORF">SAMN04488094_11412</name>
</gene>
<keyword evidence="6" id="KW-0460">Magnesium</keyword>
<proteinExistence type="inferred from homology"/>
<evidence type="ECO:0000256" key="1">
    <source>
        <dbReference type="ARBA" id="ARBA00004651"/>
    </source>
</evidence>
<dbReference type="STRING" id="441112.SAMN04488094_11412"/>
<evidence type="ECO:0000256" key="11">
    <source>
        <dbReference type="ARBA" id="ARBA00045497"/>
    </source>
</evidence>
<dbReference type="OrthoDB" id="9803416at2"/>
<evidence type="ECO:0000313" key="13">
    <source>
        <dbReference type="EMBL" id="SFD05185.1"/>
    </source>
</evidence>
<keyword evidence="3" id="KW-0813">Transport</keyword>
<reference evidence="13 14" key="1">
    <citation type="submission" date="2016-10" db="EMBL/GenBank/DDBJ databases">
        <authorList>
            <person name="de Groot N.N."/>
        </authorList>
    </citation>
    <scope>NUCLEOTIDE SEQUENCE [LARGE SCALE GENOMIC DNA]</scope>
    <source>
        <strain evidence="13 14">DSM 19548</strain>
    </source>
</reference>
<dbReference type="PANTHER" id="PTHR47685">
    <property type="entry name" value="MAGNESIUM TRANSPORT PROTEIN CORA"/>
    <property type="match status" value="1"/>
</dbReference>
<dbReference type="InterPro" id="IPR045863">
    <property type="entry name" value="CorA_TM1_TM2"/>
</dbReference>
<dbReference type="PANTHER" id="PTHR47685:SF1">
    <property type="entry name" value="MAGNESIUM TRANSPORT PROTEIN CORA"/>
    <property type="match status" value="1"/>
</dbReference>
<keyword evidence="7 12" id="KW-1133">Transmembrane helix</keyword>
<dbReference type="FunFam" id="1.20.58.340:FF:000004">
    <property type="entry name" value="Magnesium transport protein CorA"/>
    <property type="match status" value="1"/>
</dbReference>
<dbReference type="SUPFAM" id="SSF143865">
    <property type="entry name" value="CorA soluble domain-like"/>
    <property type="match status" value="1"/>
</dbReference>
<dbReference type="InterPro" id="IPR050829">
    <property type="entry name" value="CorA_MIT"/>
</dbReference>
<feature type="transmembrane region" description="Helical" evidence="12">
    <location>
        <begin position="294"/>
        <end position="314"/>
    </location>
</feature>
<dbReference type="InterPro" id="IPR045861">
    <property type="entry name" value="CorA_cytoplasmic_dom"/>
</dbReference>
<keyword evidence="14" id="KW-1185">Reference proteome</keyword>
<protein>
    <submittedName>
        <fullName evidence="13">Magnesium transporter</fullName>
    </submittedName>
</protein>
<evidence type="ECO:0000256" key="9">
    <source>
        <dbReference type="ARBA" id="ARBA00023136"/>
    </source>
</evidence>
<dbReference type="GO" id="GO:0015087">
    <property type="term" value="F:cobalt ion transmembrane transporter activity"/>
    <property type="evidence" value="ECO:0007669"/>
    <property type="project" value="TreeGrafter"/>
</dbReference>
<evidence type="ECO:0000256" key="8">
    <source>
        <dbReference type="ARBA" id="ARBA00023065"/>
    </source>
</evidence>
<dbReference type="SUPFAM" id="SSF144083">
    <property type="entry name" value="Magnesium transport protein CorA, transmembrane region"/>
    <property type="match status" value="1"/>
</dbReference>
<accession>A0A1I1P635</accession>
<keyword evidence="4" id="KW-1003">Cell membrane</keyword>
<evidence type="ECO:0000256" key="5">
    <source>
        <dbReference type="ARBA" id="ARBA00022692"/>
    </source>
</evidence>
<dbReference type="RefSeq" id="WP_093362237.1">
    <property type="nucleotide sequence ID" value="NZ_FOLG01000014.1"/>
</dbReference>
<evidence type="ECO:0000256" key="12">
    <source>
        <dbReference type="SAM" id="Phobius"/>
    </source>
</evidence>
<evidence type="ECO:0000256" key="2">
    <source>
        <dbReference type="ARBA" id="ARBA00009765"/>
    </source>
</evidence>
<dbReference type="GO" id="GO:0015099">
    <property type="term" value="F:nickel cation transmembrane transporter activity"/>
    <property type="evidence" value="ECO:0007669"/>
    <property type="project" value="TreeGrafter"/>
</dbReference>
<dbReference type="Proteomes" id="UP000198728">
    <property type="component" value="Unassembled WGS sequence"/>
</dbReference>
<dbReference type="AlphaFoldDB" id="A0A1I1P635"/>
<name>A0A1I1P635_9RHOB</name>
<evidence type="ECO:0000256" key="4">
    <source>
        <dbReference type="ARBA" id="ARBA00022475"/>
    </source>
</evidence>
<evidence type="ECO:0000256" key="10">
    <source>
        <dbReference type="ARBA" id="ARBA00034269"/>
    </source>
</evidence>
<evidence type="ECO:0000256" key="7">
    <source>
        <dbReference type="ARBA" id="ARBA00022989"/>
    </source>
</evidence>
<feature type="transmembrane region" description="Helical" evidence="12">
    <location>
        <begin position="259"/>
        <end position="282"/>
    </location>
</feature>
<organism evidence="13 14">
    <name type="scientific">Tropicimonas isoalkanivorans</name>
    <dbReference type="NCBI Taxonomy" id="441112"/>
    <lineage>
        <taxon>Bacteria</taxon>
        <taxon>Pseudomonadati</taxon>
        <taxon>Pseudomonadota</taxon>
        <taxon>Alphaproteobacteria</taxon>
        <taxon>Rhodobacterales</taxon>
        <taxon>Roseobacteraceae</taxon>
        <taxon>Tropicimonas</taxon>
    </lineage>
</organism>
<evidence type="ECO:0000256" key="6">
    <source>
        <dbReference type="ARBA" id="ARBA00022842"/>
    </source>
</evidence>
<keyword evidence="8" id="KW-0406">Ion transport</keyword>
<evidence type="ECO:0000256" key="3">
    <source>
        <dbReference type="ARBA" id="ARBA00022448"/>
    </source>
</evidence>
<comment type="subcellular location">
    <subcellularLocation>
        <location evidence="1">Cell membrane</location>
        <topology evidence="1">Multi-pass membrane protein</topology>
    </subcellularLocation>
</comment>
<evidence type="ECO:0000313" key="14">
    <source>
        <dbReference type="Proteomes" id="UP000198728"/>
    </source>
</evidence>
<dbReference type="Pfam" id="PF01544">
    <property type="entry name" value="CorA"/>
    <property type="match status" value="1"/>
</dbReference>
<keyword evidence="5 12" id="KW-0812">Transmembrane</keyword>